<dbReference type="PANTHER" id="PTHR30558">
    <property type="entry name" value="EXBD MEMBRANE COMPONENT OF PMF-DRIVEN MACROMOLECULE IMPORT SYSTEM"/>
    <property type="match status" value="1"/>
</dbReference>
<evidence type="ECO:0000313" key="10">
    <source>
        <dbReference type="Proteomes" id="UP000255233"/>
    </source>
</evidence>
<keyword evidence="10" id="KW-1185">Reference proteome</keyword>
<keyword evidence="5 8" id="KW-1133">Transmembrane helix</keyword>
<dbReference type="GO" id="GO:0022857">
    <property type="term" value="F:transmembrane transporter activity"/>
    <property type="evidence" value="ECO:0007669"/>
    <property type="project" value="InterPro"/>
</dbReference>
<keyword evidence="4 7" id="KW-0812">Transmembrane</keyword>
<keyword evidence="7" id="KW-0813">Transport</keyword>
<evidence type="ECO:0000256" key="6">
    <source>
        <dbReference type="ARBA" id="ARBA00023136"/>
    </source>
</evidence>
<dbReference type="AlphaFoldDB" id="A0A379MPZ9"/>
<keyword evidence="6 8" id="KW-0472">Membrane</keyword>
<evidence type="ECO:0000256" key="4">
    <source>
        <dbReference type="ARBA" id="ARBA00022692"/>
    </source>
</evidence>
<evidence type="ECO:0000256" key="1">
    <source>
        <dbReference type="ARBA" id="ARBA00004162"/>
    </source>
</evidence>
<dbReference type="PANTHER" id="PTHR30558:SF3">
    <property type="entry name" value="BIOPOLYMER TRANSPORT PROTEIN EXBD-RELATED"/>
    <property type="match status" value="1"/>
</dbReference>
<keyword evidence="7" id="KW-0653">Protein transport</keyword>
<dbReference type="RefSeq" id="WP_027290993.1">
    <property type="nucleotide sequence ID" value="NZ_CALVFX010000004.1"/>
</dbReference>
<protein>
    <submittedName>
        <fullName evidence="9">Biopolymer transport protein ExbD/TolR</fullName>
    </submittedName>
</protein>
<feature type="transmembrane region" description="Helical" evidence="8">
    <location>
        <begin position="15"/>
        <end position="33"/>
    </location>
</feature>
<comment type="similarity">
    <text evidence="2 7">Belongs to the ExbD/TolR family.</text>
</comment>
<dbReference type="EMBL" id="UGVL01000001">
    <property type="protein sequence ID" value="SUE32960.1"/>
    <property type="molecule type" value="Genomic_DNA"/>
</dbReference>
<reference evidence="9 10" key="1">
    <citation type="submission" date="2018-06" db="EMBL/GenBank/DDBJ databases">
        <authorList>
            <consortium name="Pathogen Informatics"/>
            <person name="Doyle S."/>
        </authorList>
    </citation>
    <scope>NUCLEOTIDE SEQUENCE [LARGE SCALE GENOMIC DNA]</scope>
    <source>
        <strain evidence="9 10">NCTC11190</strain>
    </source>
</reference>
<organism evidence="9 10">
    <name type="scientific">Rikenella microfusus</name>
    <dbReference type="NCBI Taxonomy" id="28139"/>
    <lineage>
        <taxon>Bacteria</taxon>
        <taxon>Pseudomonadati</taxon>
        <taxon>Bacteroidota</taxon>
        <taxon>Bacteroidia</taxon>
        <taxon>Bacteroidales</taxon>
        <taxon>Rikenellaceae</taxon>
        <taxon>Rikenella</taxon>
    </lineage>
</organism>
<sequence length="160" mass="17710">MAQFKRNGNKETPGISTSSLPDIVFMILFFFMATTTMREVELKVQVDAPKASEAQKLEKKSLVSYIYVGPPTKALAPQFGTAPRIQLNGAYSSLNNITEFIASERDKLSEKDRPDMTVSLKIDATTKMGMVTDIKQELRRANALSINYAAAKDKGEGNNR</sequence>
<gene>
    <name evidence="9" type="ORF">NCTC11190_00147</name>
</gene>
<dbReference type="OrthoDB" id="9810103at2"/>
<dbReference type="GO" id="GO:0005886">
    <property type="term" value="C:plasma membrane"/>
    <property type="evidence" value="ECO:0007669"/>
    <property type="project" value="UniProtKB-SubCell"/>
</dbReference>
<evidence type="ECO:0000256" key="3">
    <source>
        <dbReference type="ARBA" id="ARBA00022475"/>
    </source>
</evidence>
<keyword evidence="3" id="KW-1003">Cell membrane</keyword>
<evidence type="ECO:0000256" key="7">
    <source>
        <dbReference type="RuleBase" id="RU003879"/>
    </source>
</evidence>
<dbReference type="Pfam" id="PF02472">
    <property type="entry name" value="ExbD"/>
    <property type="match status" value="1"/>
</dbReference>
<evidence type="ECO:0000256" key="2">
    <source>
        <dbReference type="ARBA" id="ARBA00005811"/>
    </source>
</evidence>
<proteinExistence type="inferred from homology"/>
<comment type="subcellular location">
    <subcellularLocation>
        <location evidence="1">Cell membrane</location>
        <topology evidence="1">Single-pass membrane protein</topology>
    </subcellularLocation>
    <subcellularLocation>
        <location evidence="7">Cell membrane</location>
        <topology evidence="7">Single-pass type II membrane protein</topology>
    </subcellularLocation>
</comment>
<dbReference type="GO" id="GO:0015031">
    <property type="term" value="P:protein transport"/>
    <property type="evidence" value="ECO:0007669"/>
    <property type="project" value="UniProtKB-KW"/>
</dbReference>
<evidence type="ECO:0000256" key="5">
    <source>
        <dbReference type="ARBA" id="ARBA00022989"/>
    </source>
</evidence>
<dbReference type="Proteomes" id="UP000255233">
    <property type="component" value="Unassembled WGS sequence"/>
</dbReference>
<dbReference type="STRING" id="880526.GCA_000427365_01291"/>
<name>A0A379MPZ9_9BACT</name>
<evidence type="ECO:0000313" key="9">
    <source>
        <dbReference type="EMBL" id="SUE32960.1"/>
    </source>
</evidence>
<evidence type="ECO:0000256" key="8">
    <source>
        <dbReference type="SAM" id="Phobius"/>
    </source>
</evidence>
<accession>A0A379MPZ9</accession>
<dbReference type="InterPro" id="IPR003400">
    <property type="entry name" value="ExbD"/>
</dbReference>